<dbReference type="Pfam" id="PF09179">
    <property type="entry name" value="TilS"/>
    <property type="match status" value="1"/>
</dbReference>
<dbReference type="InterPro" id="IPR012094">
    <property type="entry name" value="tRNA_Ile_lys_synt"/>
</dbReference>
<proteinExistence type="inferred from homology"/>
<dbReference type="InterPro" id="IPR011063">
    <property type="entry name" value="TilS/TtcA_N"/>
</dbReference>
<evidence type="ECO:0000256" key="1">
    <source>
        <dbReference type="ARBA" id="ARBA00022490"/>
    </source>
</evidence>
<dbReference type="Gene3D" id="1.20.59.20">
    <property type="match status" value="1"/>
</dbReference>
<comment type="catalytic activity">
    <reaction evidence="6 7">
        <text>cytidine(34) in tRNA(Ile2) + L-lysine + ATP = lysidine(34) in tRNA(Ile2) + AMP + diphosphate + H(+)</text>
        <dbReference type="Rhea" id="RHEA:43744"/>
        <dbReference type="Rhea" id="RHEA-COMP:10625"/>
        <dbReference type="Rhea" id="RHEA-COMP:10670"/>
        <dbReference type="ChEBI" id="CHEBI:15378"/>
        <dbReference type="ChEBI" id="CHEBI:30616"/>
        <dbReference type="ChEBI" id="CHEBI:32551"/>
        <dbReference type="ChEBI" id="CHEBI:33019"/>
        <dbReference type="ChEBI" id="CHEBI:82748"/>
        <dbReference type="ChEBI" id="CHEBI:83665"/>
        <dbReference type="ChEBI" id="CHEBI:456215"/>
        <dbReference type="EC" id="6.3.4.19"/>
    </reaction>
</comment>
<evidence type="ECO:0000313" key="11">
    <source>
        <dbReference type="Proteomes" id="UP000194450"/>
    </source>
</evidence>
<dbReference type="InterPro" id="IPR014729">
    <property type="entry name" value="Rossmann-like_a/b/a_fold"/>
</dbReference>
<dbReference type="SUPFAM" id="SSF52402">
    <property type="entry name" value="Adenine nucleotide alpha hydrolases-like"/>
    <property type="match status" value="1"/>
</dbReference>
<comment type="subcellular location">
    <subcellularLocation>
        <location evidence="7">Cytoplasm</location>
    </subcellularLocation>
</comment>
<dbReference type="HAMAP" id="MF_01161">
    <property type="entry name" value="tRNA_Ile_lys_synt"/>
    <property type="match status" value="1"/>
</dbReference>
<gene>
    <name evidence="7" type="primary">tilS</name>
    <name evidence="10" type="ORF">SAMN06297229_1571</name>
</gene>
<accession>A0A1Y6EWU5</accession>
<comment type="function">
    <text evidence="7">Ligates lysine onto the cytidine present at position 34 of the AUA codon-specific tRNA(Ile) that contains the anticodon CAU, in an ATP-dependent manner. Cytidine is converted to lysidine, thus changing the amino acid specificity of the tRNA from methionine to isoleucine.</text>
</comment>
<keyword evidence="5" id="KW-0067">ATP-binding</keyword>
<keyword evidence="3 7" id="KW-0819">tRNA processing</keyword>
<keyword evidence="2 7" id="KW-0436">Ligase</keyword>
<keyword evidence="1 7" id="KW-0963">Cytoplasm</keyword>
<dbReference type="AlphaFoldDB" id="A0A1Y6EWU5"/>
<evidence type="ECO:0000256" key="2">
    <source>
        <dbReference type="ARBA" id="ARBA00022598"/>
    </source>
</evidence>
<evidence type="ECO:0000256" key="4">
    <source>
        <dbReference type="ARBA" id="ARBA00022741"/>
    </source>
</evidence>
<dbReference type="GO" id="GO:0005737">
    <property type="term" value="C:cytoplasm"/>
    <property type="evidence" value="ECO:0007669"/>
    <property type="project" value="UniProtKB-SubCell"/>
</dbReference>
<dbReference type="Pfam" id="PF01171">
    <property type="entry name" value="ATP_bind_3"/>
    <property type="match status" value="1"/>
</dbReference>
<dbReference type="InterPro" id="IPR012795">
    <property type="entry name" value="tRNA_Ile_lys_synt_N"/>
</dbReference>
<dbReference type="NCBIfam" id="TIGR02432">
    <property type="entry name" value="lysidine_TilS_N"/>
    <property type="match status" value="1"/>
</dbReference>
<keyword evidence="11" id="KW-1185">Reference proteome</keyword>
<dbReference type="PANTHER" id="PTHR43033:SF1">
    <property type="entry name" value="TRNA(ILE)-LYSIDINE SYNTHASE-RELATED"/>
    <property type="match status" value="1"/>
</dbReference>
<dbReference type="Proteomes" id="UP000194450">
    <property type="component" value="Unassembled WGS sequence"/>
</dbReference>
<dbReference type="OrthoDB" id="9807403at2"/>
<name>A0A1Y6EWU5_9GAMM</name>
<dbReference type="PANTHER" id="PTHR43033">
    <property type="entry name" value="TRNA(ILE)-LYSIDINE SYNTHASE-RELATED"/>
    <property type="match status" value="1"/>
</dbReference>
<keyword evidence="4" id="KW-0547">Nucleotide-binding</keyword>
<dbReference type="GO" id="GO:0006400">
    <property type="term" value="P:tRNA modification"/>
    <property type="evidence" value="ECO:0007669"/>
    <property type="project" value="UniProtKB-UniRule"/>
</dbReference>
<comment type="caution">
    <text evidence="7">Lacks conserved residue(s) required for the propagation of feature annotation.</text>
</comment>
<evidence type="ECO:0000259" key="8">
    <source>
        <dbReference type="Pfam" id="PF01171"/>
    </source>
</evidence>
<evidence type="ECO:0000256" key="7">
    <source>
        <dbReference type="HAMAP-Rule" id="MF_01161"/>
    </source>
</evidence>
<organism evidence="10 11">
    <name type="scientific">Pseudidiomarina planktonica</name>
    <dbReference type="NCBI Taxonomy" id="1323738"/>
    <lineage>
        <taxon>Bacteria</taxon>
        <taxon>Pseudomonadati</taxon>
        <taxon>Pseudomonadota</taxon>
        <taxon>Gammaproteobacteria</taxon>
        <taxon>Alteromonadales</taxon>
        <taxon>Idiomarinaceae</taxon>
        <taxon>Pseudidiomarina</taxon>
    </lineage>
</organism>
<protein>
    <recommendedName>
        <fullName evidence="7">tRNA(Ile)-lysidine synthase</fullName>
        <ecNumber evidence="7">6.3.4.19</ecNumber>
    </recommendedName>
    <alternativeName>
        <fullName evidence="7">tRNA(Ile)-2-lysyl-cytidine synthase</fullName>
    </alternativeName>
    <alternativeName>
        <fullName evidence="7">tRNA(Ile)-lysidine synthetase</fullName>
    </alternativeName>
</protein>
<evidence type="ECO:0000256" key="3">
    <source>
        <dbReference type="ARBA" id="ARBA00022694"/>
    </source>
</evidence>
<sequence length="330" mass="37975">MATALADEIYARFSQRLLELSLAPNTQLVAALGGGADSQSTLDLLDRFRQYHPEYRYLAIHLDHHFHPDSPQWAAQIKADAERREFPVIVEPLEVPLGKRQSKEAQGRQLRYQRLSELTDNNALILLGQHRNDQIETFLLQLNRGSGPKGLAAMGEVADFTGNRRLWRPLLQVSKADIYSYAEQRQLFWIEDETNLDTRIERNFLRHDVIPTLEQRWPQFGQSVLRSAALCAEQQALLEELLSVELTQLTNSEGALAVDSLKQHSESFQRAILRQWLQQQQVSMPSQAQLEQMRQQMLFTTNDAQPQVGWGPYVLSRTRSRHLVVTTRER</sequence>
<dbReference type="RefSeq" id="WP_086434622.1">
    <property type="nucleotide sequence ID" value="NZ_FXWH01000001.1"/>
</dbReference>
<dbReference type="InterPro" id="IPR015262">
    <property type="entry name" value="tRNA_Ile_lys_synt_subst-bd"/>
</dbReference>
<evidence type="ECO:0000259" key="9">
    <source>
        <dbReference type="Pfam" id="PF09179"/>
    </source>
</evidence>
<reference evidence="11" key="1">
    <citation type="submission" date="2017-04" db="EMBL/GenBank/DDBJ databases">
        <authorList>
            <person name="Varghese N."/>
            <person name="Submissions S."/>
        </authorList>
    </citation>
    <scope>NUCLEOTIDE SEQUENCE [LARGE SCALE GENOMIC DNA]</scope>
</reference>
<feature type="domain" description="tRNA(Ile)-lysidine/2-thiocytidine synthase N-terminal" evidence="8">
    <location>
        <begin position="28"/>
        <end position="207"/>
    </location>
</feature>
<dbReference type="SUPFAM" id="SSF82829">
    <property type="entry name" value="MesJ substrate recognition domain-like"/>
    <property type="match status" value="1"/>
</dbReference>
<evidence type="ECO:0000256" key="6">
    <source>
        <dbReference type="ARBA" id="ARBA00048539"/>
    </source>
</evidence>
<evidence type="ECO:0000256" key="5">
    <source>
        <dbReference type="ARBA" id="ARBA00022840"/>
    </source>
</evidence>
<comment type="similarity">
    <text evidence="7">Belongs to the tRNA(Ile)-lysidine synthase family.</text>
</comment>
<dbReference type="EC" id="6.3.4.19" evidence="7"/>
<evidence type="ECO:0000313" key="10">
    <source>
        <dbReference type="EMBL" id="SMQ66746.1"/>
    </source>
</evidence>
<dbReference type="Gene3D" id="3.40.50.620">
    <property type="entry name" value="HUPs"/>
    <property type="match status" value="1"/>
</dbReference>
<feature type="domain" description="tRNA(Ile)-lysidine synthase substrate-binding" evidence="9">
    <location>
        <begin position="256"/>
        <end position="321"/>
    </location>
</feature>
<dbReference type="GO" id="GO:0032267">
    <property type="term" value="F:tRNA(Ile)-lysidine synthase activity"/>
    <property type="evidence" value="ECO:0007669"/>
    <property type="project" value="UniProtKB-EC"/>
</dbReference>
<dbReference type="CDD" id="cd01992">
    <property type="entry name" value="TilS_N"/>
    <property type="match status" value="1"/>
</dbReference>
<dbReference type="GO" id="GO:0005524">
    <property type="term" value="F:ATP binding"/>
    <property type="evidence" value="ECO:0007669"/>
    <property type="project" value="UniProtKB-KW"/>
</dbReference>
<dbReference type="EMBL" id="FXWH01000001">
    <property type="protein sequence ID" value="SMQ66746.1"/>
    <property type="molecule type" value="Genomic_DNA"/>
</dbReference>